<dbReference type="Gene3D" id="3.30.110.70">
    <property type="entry name" value="Hypothetical protein apc22750. Chain B"/>
    <property type="match status" value="1"/>
</dbReference>
<accession>A0AAI9U239</accession>
<dbReference type="InterPro" id="IPR002765">
    <property type="entry name" value="UPF0145_YbjQ-like"/>
</dbReference>
<proteinExistence type="inferred from homology"/>
<dbReference type="PANTHER" id="PTHR34068">
    <property type="entry name" value="UPF0145 PROTEIN YBJQ"/>
    <property type="match status" value="1"/>
</dbReference>
<reference evidence="2 3" key="1">
    <citation type="submission" date="2016-10" db="EMBL/GenBank/DDBJ databases">
        <title>The genome sequence of Colletotrichum fioriniae PJ7.</title>
        <authorList>
            <person name="Baroncelli R."/>
        </authorList>
    </citation>
    <scope>NUCLEOTIDE SEQUENCE [LARGE SCALE GENOMIC DNA]</scope>
    <source>
        <strain evidence="2">Col 31</strain>
    </source>
</reference>
<comment type="similarity">
    <text evidence="1">Belongs to the UPF0145 family.</text>
</comment>
<protein>
    <submittedName>
        <fullName evidence="2">YjfJ protein</fullName>
    </submittedName>
</protein>
<evidence type="ECO:0000313" key="2">
    <source>
        <dbReference type="EMBL" id="KAK1450245.1"/>
    </source>
</evidence>
<dbReference type="InterPro" id="IPR035439">
    <property type="entry name" value="UPF0145_dom_sf"/>
</dbReference>
<name>A0AAI9U239_9PEZI</name>
<evidence type="ECO:0000256" key="1">
    <source>
        <dbReference type="ARBA" id="ARBA00010751"/>
    </source>
</evidence>
<gene>
    <name evidence="2" type="ORF">CMEL01_07581</name>
</gene>
<dbReference type="Pfam" id="PF01906">
    <property type="entry name" value="YbjQ_1"/>
    <property type="match status" value="1"/>
</dbReference>
<dbReference type="PANTHER" id="PTHR34068:SF2">
    <property type="entry name" value="UPF0145 PROTEIN SCO3412"/>
    <property type="match status" value="1"/>
</dbReference>
<comment type="caution">
    <text evidence="2">The sequence shown here is derived from an EMBL/GenBank/DDBJ whole genome shotgun (WGS) entry which is preliminary data.</text>
</comment>
<sequence>MNFMGRKSDVKQEDVANVPPELSDLHCFTETGGVITTTMFDIPGYRVTRTLGAVYGLSVRSRNIAASLGMVIKSLAGGELRWFTTMLYNCRNDALGRVVSECGFAQTCAYGTACVVEKVEGGEGVAPQLGGS</sequence>
<dbReference type="AlphaFoldDB" id="A0AAI9U239"/>
<dbReference type="EMBL" id="MLGG01000057">
    <property type="protein sequence ID" value="KAK1450245.1"/>
    <property type="molecule type" value="Genomic_DNA"/>
</dbReference>
<keyword evidence="3" id="KW-1185">Reference proteome</keyword>
<dbReference type="SUPFAM" id="SSF117782">
    <property type="entry name" value="YbjQ-like"/>
    <property type="match status" value="1"/>
</dbReference>
<dbReference type="Proteomes" id="UP001239795">
    <property type="component" value="Unassembled WGS sequence"/>
</dbReference>
<evidence type="ECO:0000313" key="3">
    <source>
        <dbReference type="Proteomes" id="UP001239795"/>
    </source>
</evidence>
<organism evidence="2 3">
    <name type="scientific">Colletotrichum melonis</name>
    <dbReference type="NCBI Taxonomy" id="1209925"/>
    <lineage>
        <taxon>Eukaryota</taxon>
        <taxon>Fungi</taxon>
        <taxon>Dikarya</taxon>
        <taxon>Ascomycota</taxon>
        <taxon>Pezizomycotina</taxon>
        <taxon>Sordariomycetes</taxon>
        <taxon>Hypocreomycetidae</taxon>
        <taxon>Glomerellales</taxon>
        <taxon>Glomerellaceae</taxon>
        <taxon>Colletotrichum</taxon>
        <taxon>Colletotrichum acutatum species complex</taxon>
    </lineage>
</organism>